<comment type="caution">
    <text evidence="1">The sequence shown here is derived from an EMBL/GenBank/DDBJ whole genome shotgun (WGS) entry which is preliminary data.</text>
</comment>
<evidence type="ECO:0000313" key="1">
    <source>
        <dbReference type="EMBL" id="KAI4365028.1"/>
    </source>
</evidence>
<reference evidence="2" key="1">
    <citation type="journal article" date="2023" name="Front. Plant Sci.">
        <title>Chromosomal-level genome assembly of Melastoma candidum provides insights into trichome evolution.</title>
        <authorList>
            <person name="Zhong Y."/>
            <person name="Wu W."/>
            <person name="Sun C."/>
            <person name="Zou P."/>
            <person name="Liu Y."/>
            <person name="Dai S."/>
            <person name="Zhou R."/>
        </authorList>
    </citation>
    <scope>NUCLEOTIDE SEQUENCE [LARGE SCALE GENOMIC DNA]</scope>
</reference>
<accession>A0ACB9QFT9</accession>
<keyword evidence="2" id="KW-1185">Reference proteome</keyword>
<evidence type="ECO:0000313" key="2">
    <source>
        <dbReference type="Proteomes" id="UP001057402"/>
    </source>
</evidence>
<dbReference type="EMBL" id="CM042885">
    <property type="protein sequence ID" value="KAI4365028.1"/>
    <property type="molecule type" value="Genomic_DNA"/>
</dbReference>
<dbReference type="Proteomes" id="UP001057402">
    <property type="component" value="Chromosome 6"/>
</dbReference>
<proteinExistence type="predicted"/>
<sequence length="540" mass="60573">MWDYQRHDSSAAIVGLYHYPAQKIEHFSWSDLSPMDDGEIPDLGPESTFLSFQTNQEQLFTLESSLVSLDPMVHDSPSTVGSTISTANPFSQSSVLDQFPTSHGSCFSPASVSSGADFGYELRQKIRELEISLLGPESSELRDMRHNCFFNNEVQHTTPLARQVVPKLSVKEMLFTCARSISDGDMVTAAFSMDSLEKKVSVTGDPVQRLGAYMLEGLRARLESSGKSICRKLKCNEPTGSELLSSMHVLYEICPYWKFAYTSANVILSEAMENESKVHIVDFQIAQGSQWAPFIQALAVRPGGPPFLCITGIDDSDSAYARGGGIEMVAQSLSQIAESCGVPFEFHNSGVSSSEVDYQHLRIRPGEALAVNFPYILHHVPDESMSTENHRDRILRLIKSLMPKVVTLLEQESNTNTSPFIPRFLEMLDYYTAMFESIDAARPRDDKKRISAEQHCVARDIVNMVACEGADRVERHELLGKWRSRLTMAGFHQLPLSRSVGDAICRMLREYSENYRVDDRDGALYLRWINRAMVTCSAWR</sequence>
<organism evidence="1 2">
    <name type="scientific">Melastoma candidum</name>
    <dbReference type="NCBI Taxonomy" id="119954"/>
    <lineage>
        <taxon>Eukaryota</taxon>
        <taxon>Viridiplantae</taxon>
        <taxon>Streptophyta</taxon>
        <taxon>Embryophyta</taxon>
        <taxon>Tracheophyta</taxon>
        <taxon>Spermatophyta</taxon>
        <taxon>Magnoliopsida</taxon>
        <taxon>eudicotyledons</taxon>
        <taxon>Gunneridae</taxon>
        <taxon>Pentapetalae</taxon>
        <taxon>rosids</taxon>
        <taxon>malvids</taxon>
        <taxon>Myrtales</taxon>
        <taxon>Melastomataceae</taxon>
        <taxon>Melastomatoideae</taxon>
        <taxon>Melastomateae</taxon>
        <taxon>Melastoma</taxon>
    </lineage>
</organism>
<protein>
    <submittedName>
        <fullName evidence="1">Uncharacterized protein</fullName>
    </submittedName>
</protein>
<name>A0ACB9QFT9_9MYRT</name>
<gene>
    <name evidence="1" type="ORF">MLD38_021050</name>
</gene>